<protein>
    <recommendedName>
        <fullName evidence="3">Protease</fullName>
    </recommendedName>
</protein>
<dbReference type="Proteomes" id="UP000095230">
    <property type="component" value="Unassembled WGS sequence"/>
</dbReference>
<reference evidence="1 2" key="1">
    <citation type="submission" date="2016-07" db="EMBL/GenBank/DDBJ databases">
        <title>Whole-genome of two Shewanella species isolated from a digestive organ of sea cucumber Apostichopus japonicus Selenka 1867.</title>
        <authorList>
            <person name="Hong H.-H."/>
            <person name="Choi H."/>
            <person name="Cheon S."/>
            <person name="Oh J.-S."/>
            <person name="Lee H.-G."/>
            <person name="Park C."/>
        </authorList>
    </citation>
    <scope>NUCLEOTIDE SEQUENCE [LARGE SCALE GENOMIC DNA]</scope>
    <source>
        <strain evidence="1 2">CSB03KR</strain>
    </source>
</reference>
<sequence>MQRPTCQLAANSLGHLTFTLDNQTEQIWSLLTWQTPFDAWFSEFITIRHQQTNQKITYQGALAKRAAINADDYLTLPAHSRHVIQLDLSQVYNLSEGHYDVSLISLRLLPHNADLSQPSQEDNFIFVDCPSTQMNIVK</sequence>
<evidence type="ECO:0000313" key="1">
    <source>
        <dbReference type="EMBL" id="OEG75191.1"/>
    </source>
</evidence>
<comment type="caution">
    <text evidence="1">The sequence shown here is derived from an EMBL/GenBank/DDBJ whole genome shotgun (WGS) entry which is preliminary data.</text>
</comment>
<dbReference type="AlphaFoldDB" id="A0A1E5IXA3"/>
<proteinExistence type="predicted"/>
<dbReference type="EMBL" id="MCBT01000011">
    <property type="protein sequence ID" value="OEG75191.1"/>
    <property type="molecule type" value="Genomic_DNA"/>
</dbReference>
<dbReference type="Gene3D" id="2.60.40.2970">
    <property type="match status" value="1"/>
</dbReference>
<evidence type="ECO:0008006" key="3">
    <source>
        <dbReference type="Google" id="ProtNLM"/>
    </source>
</evidence>
<name>A0A1E5IXA3_SHECO</name>
<dbReference type="STRING" id="23.BEL05_02750"/>
<dbReference type="OrthoDB" id="6226197at2"/>
<organism evidence="1 2">
    <name type="scientific">Shewanella colwelliana</name>
    <name type="common">Alteromonas colwelliana</name>
    <dbReference type="NCBI Taxonomy" id="23"/>
    <lineage>
        <taxon>Bacteria</taxon>
        <taxon>Pseudomonadati</taxon>
        <taxon>Pseudomonadota</taxon>
        <taxon>Gammaproteobacteria</taxon>
        <taxon>Alteromonadales</taxon>
        <taxon>Shewanellaceae</taxon>
        <taxon>Shewanella</taxon>
    </lineage>
</organism>
<dbReference type="RefSeq" id="WP_069670394.1">
    <property type="nucleotide sequence ID" value="NZ_MCBT01000011.1"/>
</dbReference>
<gene>
    <name evidence="1" type="ORF">BEL05_02750</name>
</gene>
<evidence type="ECO:0000313" key="2">
    <source>
        <dbReference type="Proteomes" id="UP000095230"/>
    </source>
</evidence>
<accession>A0A1E5IXA3</accession>